<protein>
    <submittedName>
        <fullName evidence="3">Putative aTP-dependent DNA helicase</fullName>
    </submittedName>
</protein>
<proteinExistence type="predicted"/>
<keyword evidence="3" id="KW-0547">Nucleotide-binding</keyword>
<dbReference type="EMBL" id="MVBM01000008">
    <property type="protein sequence ID" value="OOK67822.1"/>
    <property type="molecule type" value="Genomic_DNA"/>
</dbReference>
<evidence type="ECO:0000313" key="4">
    <source>
        <dbReference type="Proteomes" id="UP000189229"/>
    </source>
</evidence>
<keyword evidence="3" id="KW-0347">Helicase</keyword>
<dbReference type="InterPro" id="IPR055367">
    <property type="entry name" value="WH4_Lhr"/>
</dbReference>
<evidence type="ECO:0000256" key="1">
    <source>
        <dbReference type="SAM" id="MobiDB-lite"/>
    </source>
</evidence>
<evidence type="ECO:0000259" key="2">
    <source>
        <dbReference type="Pfam" id="PF23234"/>
    </source>
</evidence>
<feature type="compositionally biased region" description="Pro residues" evidence="1">
    <location>
        <begin position="98"/>
        <end position="107"/>
    </location>
</feature>
<comment type="caution">
    <text evidence="3">The sequence shown here is derived from an EMBL/GenBank/DDBJ whole genome shotgun (WGS) entry which is preliminary data.</text>
</comment>
<feature type="domain" description="Large helicase-related protein winged-helix" evidence="2">
    <location>
        <begin position="140"/>
        <end position="218"/>
    </location>
</feature>
<keyword evidence="3" id="KW-0378">Hydrolase</keyword>
<organism evidence="3 4">
    <name type="scientific">Mycobacterium kansasii</name>
    <dbReference type="NCBI Taxonomy" id="1768"/>
    <lineage>
        <taxon>Bacteria</taxon>
        <taxon>Bacillati</taxon>
        <taxon>Actinomycetota</taxon>
        <taxon>Actinomycetes</taxon>
        <taxon>Mycobacteriales</taxon>
        <taxon>Mycobacteriaceae</taxon>
        <taxon>Mycobacterium</taxon>
    </lineage>
</organism>
<keyword evidence="3" id="KW-0067">ATP-binding</keyword>
<dbReference type="AlphaFoldDB" id="A0A1V3WLW1"/>
<sequence>MISGSDGWVSLHLADSAPLTLALPANQPAEIELTDAHRVILDMLTGGGAYFFRQLTGNGHTETDLKTALWELIWAGWVTGDTFAPVRAILGGGRVPASGPPRTPRTPPAAAEPIQRRACPGPCPDPTVAGRWSALPTAEPDSTLQAHYHAELLLNRHGVLTKGAAAAEGVPGGFATLYKVLSAFEEAGRCQRGYFVESLGGAQFAVASTVDRLRSYLDGIDPQRPEYRAVVLAAADPANPYGAALPWPGADREGAARPGRKAGRWSCWWTANWRGSSSVAAERC</sequence>
<dbReference type="GO" id="GO:0004386">
    <property type="term" value="F:helicase activity"/>
    <property type="evidence" value="ECO:0007669"/>
    <property type="project" value="UniProtKB-KW"/>
</dbReference>
<name>A0A1V3WLW1_MYCKA</name>
<feature type="region of interest" description="Disordered" evidence="1">
    <location>
        <begin position="94"/>
        <end position="118"/>
    </location>
</feature>
<reference evidence="3 4" key="1">
    <citation type="submission" date="2017-02" db="EMBL/GenBank/DDBJ databases">
        <title>Complete genome sequences of Mycobacterium kansasii strains isolated from rhesus macaques.</title>
        <authorList>
            <person name="Panda A."/>
            <person name="Nagaraj S."/>
            <person name="Zhao X."/>
            <person name="Tettelin H."/>
            <person name="Detolla L.J."/>
        </authorList>
    </citation>
    <scope>NUCLEOTIDE SEQUENCE [LARGE SCALE GENOMIC DNA]</scope>
    <source>
        <strain evidence="3 4">11-3813</strain>
    </source>
</reference>
<evidence type="ECO:0000313" key="3">
    <source>
        <dbReference type="EMBL" id="OOK67822.1"/>
    </source>
</evidence>
<gene>
    <name evidence="3" type="ORF">BZL30_7495</name>
</gene>
<dbReference type="Pfam" id="PF23234">
    <property type="entry name" value="WHD_4th_Lhr"/>
    <property type="match status" value="1"/>
</dbReference>
<dbReference type="Proteomes" id="UP000189229">
    <property type="component" value="Unassembled WGS sequence"/>
</dbReference>
<accession>A0A1V3WLW1</accession>